<dbReference type="KEGG" id="vg:14295616"/>
<dbReference type="GeneID" id="14295616"/>
<reference evidence="1 2" key="1">
    <citation type="submission" date="2012-06" db="EMBL/GenBank/DDBJ databases">
        <title>Genomic characterization of five bacteriophages specific for Yersinia species.</title>
        <authorList>
            <person name="Skurnik M."/>
            <person name="Nawaz A."/>
            <person name="Happonen L."/>
            <person name="Butcher S."/>
            <person name="Mattinen L."/>
        </authorList>
    </citation>
    <scope>NUCLEOTIDE SEQUENCE [LARGE SCALE GENOMIC DNA]</scope>
</reference>
<dbReference type="EMBL" id="HE956709">
    <property type="protein sequence ID" value="CCI88706.1"/>
    <property type="molecule type" value="Genomic_DNA"/>
</dbReference>
<gene>
    <name evidence="1" type="primary">g132</name>
    <name evidence="1" type="ORF">BN80_132</name>
</gene>
<dbReference type="Proteomes" id="UP000002909">
    <property type="component" value="Segment"/>
</dbReference>
<accession>I7K311</accession>
<evidence type="ECO:0000313" key="1">
    <source>
        <dbReference type="EMBL" id="CCI88706.1"/>
    </source>
</evidence>
<keyword evidence="2" id="KW-1185">Reference proteome</keyword>
<protein>
    <submittedName>
        <fullName evidence="1">Uncharacterized protein</fullName>
    </submittedName>
</protein>
<organismHost>
    <name type="scientific">Yersinia enterocolitica</name>
    <dbReference type="NCBI Taxonomy" id="630"/>
</organismHost>
<proteinExistence type="predicted"/>
<dbReference type="RefSeq" id="YP_007235965.1">
    <property type="nucleotide sequence ID" value="NC_019909.1"/>
</dbReference>
<dbReference type="OrthoDB" id="27446at10239"/>
<sequence>MTTFNTVTIDEITDDFGRFENFRAILNTGTHEYHVTDLFEADKMADIVKHVNKNWDDSHNWLYNLI</sequence>
<evidence type="ECO:0000313" key="2">
    <source>
        <dbReference type="Proteomes" id="UP000002909"/>
    </source>
</evidence>
<name>I7K311_BPPR1</name>
<organism evidence="1 2">
    <name type="scientific">Yersinia phage phiR1-RT</name>
    <dbReference type="NCBI Taxonomy" id="1206558"/>
    <lineage>
        <taxon>Viruses</taxon>
        <taxon>Duplodnaviria</taxon>
        <taxon>Heunggongvirae</taxon>
        <taxon>Uroviricota</taxon>
        <taxon>Caudoviricetes</taxon>
        <taxon>Pantevenvirales</taxon>
        <taxon>Straboviridae</taxon>
        <taxon>Tevenvirinae</taxon>
        <taxon>Tegunavirus</taxon>
        <taxon>Tegunavirus r1rt</taxon>
    </lineage>
</organism>